<proteinExistence type="predicted"/>
<evidence type="ECO:0000313" key="4">
    <source>
        <dbReference type="EMBL" id="KFO33474.1"/>
    </source>
</evidence>
<dbReference type="AlphaFoldDB" id="A0A091DMV1"/>
<dbReference type="Pfam" id="PF20870">
    <property type="entry name" value="FAM186A-B_N"/>
    <property type="match status" value="1"/>
</dbReference>
<dbReference type="eggNOG" id="ENOG502S05D">
    <property type="taxonomic scope" value="Eukaryota"/>
</dbReference>
<accession>A0A091DMV1</accession>
<evidence type="ECO:0000313" key="5">
    <source>
        <dbReference type="Proteomes" id="UP000028990"/>
    </source>
</evidence>
<dbReference type="STRING" id="885580.ENSFDAP00000018048"/>
<evidence type="ECO:0000259" key="2">
    <source>
        <dbReference type="Pfam" id="PF20865"/>
    </source>
</evidence>
<dbReference type="EMBL" id="KN122084">
    <property type="protein sequence ID" value="KFO33474.1"/>
    <property type="molecule type" value="Genomic_DNA"/>
</dbReference>
<feature type="region of interest" description="Disordered" evidence="1">
    <location>
        <begin position="544"/>
        <end position="600"/>
    </location>
</feature>
<evidence type="ECO:0000256" key="1">
    <source>
        <dbReference type="SAM" id="MobiDB-lite"/>
    </source>
</evidence>
<name>A0A091DMV1_FUKDA</name>
<reference evidence="4 5" key="1">
    <citation type="submission" date="2013-11" db="EMBL/GenBank/DDBJ databases">
        <title>The Damaraland mole rat (Fukomys damarensis) genome and evolution of African mole rats.</title>
        <authorList>
            <person name="Gladyshev V.N."/>
            <person name="Fang X."/>
        </authorList>
    </citation>
    <scope>NUCLEOTIDE SEQUENCE [LARGE SCALE GENOMIC DNA]</scope>
    <source>
        <tissue evidence="4">Liver</tissue>
    </source>
</reference>
<dbReference type="Pfam" id="PF20865">
    <property type="entry name" value="FAM186A-B_C"/>
    <property type="match status" value="1"/>
</dbReference>
<evidence type="ECO:0000259" key="3">
    <source>
        <dbReference type="Pfam" id="PF20870"/>
    </source>
</evidence>
<organism evidence="4 5">
    <name type="scientific">Fukomys damarensis</name>
    <name type="common">Damaraland mole rat</name>
    <name type="synonym">Cryptomys damarensis</name>
    <dbReference type="NCBI Taxonomy" id="885580"/>
    <lineage>
        <taxon>Eukaryota</taxon>
        <taxon>Metazoa</taxon>
        <taxon>Chordata</taxon>
        <taxon>Craniata</taxon>
        <taxon>Vertebrata</taxon>
        <taxon>Euteleostomi</taxon>
        <taxon>Mammalia</taxon>
        <taxon>Eutheria</taxon>
        <taxon>Euarchontoglires</taxon>
        <taxon>Glires</taxon>
        <taxon>Rodentia</taxon>
        <taxon>Hystricomorpha</taxon>
        <taxon>Bathyergidae</taxon>
        <taxon>Fukomys</taxon>
    </lineage>
</organism>
<dbReference type="PANTHER" id="PTHR33590">
    <property type="entry name" value="GLUTENIN, HIGH MOLECULAR WEIGHT SUBUNIT PW212-RELATED PROTEIN"/>
    <property type="match status" value="1"/>
</dbReference>
<dbReference type="Proteomes" id="UP000028990">
    <property type="component" value="Unassembled WGS sequence"/>
</dbReference>
<feature type="compositionally biased region" description="Polar residues" evidence="1">
    <location>
        <begin position="545"/>
        <end position="579"/>
    </location>
</feature>
<sequence>MGYREVTIDISAQLTDILNNVNGVINCFQEESGYDLKEKTKSYQMEQKGKKRCILLEKISSFSKDAKTKEKHLYEILRWLGDWVDSLTYEIRNRKSEDEEEALNEWIEVIEKVLPLSLITTKGGIESLISLCSTVIEEQKKRSQMPKHIFWQGWREKSPQKSSPHLQPLSPEQMLQDKHATCTKVSEVKSMLQELLYSTMFIKGEVKAIRYMSTVVENLNKGLVLQHKENRSLETKYKCLQIEMAKELSSQRLHFQKSIQDLESQRDALLKRVAILWAKCHDLILTKHALEFQLKKIQIARNPARDPAEVTPDFPPTSEIRTLPQTGTVMEEVRQDPREEEQLISLSSSPIASGVTPSASQPFSTMRMQSSITDVFKDTEILESMLSPSEGDTKSERLVAEGQIHRDKEQGDHFSEKERVQIKPHFRKHLSIGSSEEVPLESQVELWEEELSWQRQRQRWLQEEEMWLQRQRKWVLLEQEHQEKLQQWEMEAATRQQQQTWAWPEEERQSLRREPAGLREDTERLIFTSTNWCRNLEKAEPPLSRAQSACQSRTPYLPRSSHNQEPGLGNQTTMSSTKCAQMPWASRVPTKSKKSASFPVTRTSIRRATRPSLQRCPVTSKEMYHMDMEAQKKNLQLLSGESKLGLPHYLRSKALELTTTTMELSAHRLHCLCQKYVLYRHFESLRQAVINHVKVMGETRTSYKALLDVFLENIDRQQRLRLQAWTDKQKELEKQHRECLSSMVTMFPKLCLEWNVHLNIPVVISSKPKKSKSPLALRRRIHSSNPTCKQSFLPSQLKCVPLWSPSQQGNHTEAIWKADVASSSHPIEKKTPTKLSWDQLGGYPDMPWPLALDEHSSYQGNLMSLKAHASVTQRKECQEPTEEPAELVCKKLSQSLPRTLQSQKE</sequence>
<dbReference type="PANTHER" id="PTHR33590:SF3">
    <property type="entry name" value="PROTEIN FAM186B"/>
    <property type="match status" value="1"/>
</dbReference>
<gene>
    <name evidence="4" type="ORF">H920_05135</name>
</gene>
<feature type="domain" description="FAM186A/B N-terminal" evidence="3">
    <location>
        <begin position="9"/>
        <end position="231"/>
    </location>
</feature>
<dbReference type="InterPro" id="IPR049144">
    <property type="entry name" value="FAM186A_B_N"/>
</dbReference>
<protein>
    <submittedName>
        <fullName evidence="4">Protein FAM186B</fullName>
    </submittedName>
</protein>
<keyword evidence="5" id="KW-1185">Reference proteome</keyword>
<dbReference type="InterPro" id="IPR049146">
    <property type="entry name" value="FAM186A_B_C"/>
</dbReference>
<feature type="domain" description="FAM186A/B C-terminal" evidence="2">
    <location>
        <begin position="622"/>
        <end position="853"/>
    </location>
</feature>